<protein>
    <submittedName>
        <fullName evidence="3">Uncharacterized protein</fullName>
    </submittedName>
</protein>
<keyword evidence="2" id="KW-1133">Transmembrane helix</keyword>
<feature type="compositionally biased region" description="Low complexity" evidence="1">
    <location>
        <begin position="61"/>
        <end position="72"/>
    </location>
</feature>
<sequence length="993" mass="103642">MASKVVPSVTGTTEGLERPAANGGPRVAWAAAISSRDPAPGPKEGARASQPPPPPLPVIHSPASAKLASASKGTGAGGGWGLFRGHHAAQHAARSGRGSATAVLAASAMAGTLRRQQKARALGSVGANTWGPGAAERRGVRARGGEEKMRLQEKLWTKLRDAKELPGIRGWAFRRGLPILGATLFVVDVVSDAVLAKNLFGNGYTRLGTLTLVFMLAHYVPTYFMILRAANQSFYAAHVLLLSGSTAGAAPGAAGDASAASAASASALPAIGAVARRAGLHGQRLQEAIHLFFYVLLVIFGLLLVPFIDVYMVLSAFVLSVDHGDAGYTMRTAEDFCRQYERARLPLECFLESLPQTALQVVLTVSLLGSVCNLILVSWEMYNAWRSSGDTFLEYLDPLIRLQGSTKVPIEAQNAMLERVAEHVRRVEERERSDAASGGGNGTGGGSSSDSGPPGGGGALVPLPSRKRGSGSGLPNGAAGADCDSGSEDEIEDEAWERADQAPGHRSLRAISFLEKVDPSAAAAARARGLPPSLVFVLGGAGDHIYSSLSAFQRRSLMDVLSSYSKVRLPALRALQMQQVDPSVASRLLRKVVALPPHLRLVGGGQGRRGGGGNLIPPSFYNIVVQVLPQAALEVHPEAPMLDLQLSKLVLTGQYTSSASGSSLQAYSNSVAVGWALAQVLIAQPQLCRVLLDECDVYVPAMLDALDKELEAEAEYRARAPVTETKAAVTAADLEAAARAAAAEAAAGACEGSGDGDETTVQPSARHAPDVMKAALAAAAMMRASAAARGMEEPASGDATAEGAPVPDGRLVRLAQYAALARLREAAGPRLLVVVHPEGGSEIEKRLEERARRGGALQQPLHAAGDRKPAAQRPGASGELRELHLVPSYRPRGMNIDSKVLLVPCPRSPALLSMLSSALSAVLAPSRLVLSHSDLHAEDCASIGATLAFNRSIETLELQATGLGVEALAHMLPGLQVRADGLCVQAAEARVQT</sequence>
<feature type="region of interest" description="Disordered" evidence="1">
    <location>
        <begin position="851"/>
        <end position="877"/>
    </location>
</feature>
<evidence type="ECO:0000313" key="4">
    <source>
        <dbReference type="Proteomes" id="UP000612055"/>
    </source>
</evidence>
<feature type="compositionally biased region" description="Gly residues" evidence="1">
    <location>
        <begin position="437"/>
        <end position="459"/>
    </location>
</feature>
<keyword evidence="2" id="KW-0472">Membrane</keyword>
<accession>A0A835YDM1</accession>
<evidence type="ECO:0000256" key="2">
    <source>
        <dbReference type="SAM" id="Phobius"/>
    </source>
</evidence>
<feature type="region of interest" description="Disordered" evidence="1">
    <location>
        <begin position="1"/>
        <end position="72"/>
    </location>
</feature>
<keyword evidence="4" id="KW-1185">Reference proteome</keyword>
<dbReference type="AlphaFoldDB" id="A0A835YDM1"/>
<feature type="transmembrane region" description="Helical" evidence="2">
    <location>
        <begin position="291"/>
        <end position="314"/>
    </location>
</feature>
<evidence type="ECO:0000256" key="1">
    <source>
        <dbReference type="SAM" id="MobiDB-lite"/>
    </source>
</evidence>
<dbReference type="EMBL" id="JAEHOE010000008">
    <property type="protein sequence ID" value="KAG2498921.1"/>
    <property type="molecule type" value="Genomic_DNA"/>
</dbReference>
<evidence type="ECO:0000313" key="3">
    <source>
        <dbReference type="EMBL" id="KAG2498921.1"/>
    </source>
</evidence>
<feature type="transmembrane region" description="Helical" evidence="2">
    <location>
        <begin position="207"/>
        <end position="227"/>
    </location>
</feature>
<feature type="transmembrane region" description="Helical" evidence="2">
    <location>
        <begin position="177"/>
        <end position="195"/>
    </location>
</feature>
<reference evidence="3" key="1">
    <citation type="journal article" date="2020" name="bioRxiv">
        <title>Comparative genomics of Chlamydomonas.</title>
        <authorList>
            <person name="Craig R.J."/>
            <person name="Hasan A.R."/>
            <person name="Ness R.W."/>
            <person name="Keightley P.D."/>
        </authorList>
    </citation>
    <scope>NUCLEOTIDE SEQUENCE</scope>
    <source>
        <strain evidence="3">CCAP 11/70</strain>
    </source>
</reference>
<gene>
    <name evidence="3" type="ORF">HYH03_003111</name>
</gene>
<name>A0A835YDM1_9CHLO</name>
<proteinExistence type="predicted"/>
<keyword evidence="2" id="KW-0812">Transmembrane</keyword>
<feature type="region of interest" description="Disordered" evidence="1">
    <location>
        <begin position="424"/>
        <end position="493"/>
    </location>
</feature>
<organism evidence="3 4">
    <name type="scientific">Edaphochlamys debaryana</name>
    <dbReference type="NCBI Taxonomy" id="47281"/>
    <lineage>
        <taxon>Eukaryota</taxon>
        <taxon>Viridiplantae</taxon>
        <taxon>Chlorophyta</taxon>
        <taxon>core chlorophytes</taxon>
        <taxon>Chlorophyceae</taxon>
        <taxon>CS clade</taxon>
        <taxon>Chlamydomonadales</taxon>
        <taxon>Chlamydomonadales incertae sedis</taxon>
        <taxon>Edaphochlamys</taxon>
    </lineage>
</organism>
<comment type="caution">
    <text evidence="3">The sequence shown here is derived from an EMBL/GenBank/DDBJ whole genome shotgun (WGS) entry which is preliminary data.</text>
</comment>
<feature type="compositionally biased region" description="Basic and acidic residues" evidence="1">
    <location>
        <begin position="424"/>
        <end position="434"/>
    </location>
</feature>
<dbReference type="Proteomes" id="UP000612055">
    <property type="component" value="Unassembled WGS sequence"/>
</dbReference>
<dbReference type="OrthoDB" id="559108at2759"/>